<feature type="compositionally biased region" description="Basic and acidic residues" evidence="9">
    <location>
        <begin position="774"/>
        <end position="784"/>
    </location>
</feature>
<evidence type="ECO:0000256" key="4">
    <source>
        <dbReference type="ARBA" id="ARBA00022692"/>
    </source>
</evidence>
<proteinExistence type="inferred from homology"/>
<reference evidence="13" key="1">
    <citation type="submission" date="2014-03" db="EMBL/GenBank/DDBJ databases">
        <authorList>
            <person name="Aksoy S."/>
            <person name="Warren W."/>
            <person name="Wilson R.K."/>
        </authorList>
    </citation>
    <scope>NUCLEOTIDE SEQUENCE [LARGE SCALE GENOMIC DNA]</scope>
    <source>
        <strain evidence="13">IAEA</strain>
    </source>
</reference>
<dbReference type="PANTHER" id="PTHR12371:SF11">
    <property type="entry name" value="TRANSLOCATING CHAIN-ASSOCIATED MEMBRANE PROTEIN"/>
    <property type="match status" value="1"/>
</dbReference>
<evidence type="ECO:0000313" key="12">
    <source>
        <dbReference type="EnsemblMetazoa" id="GPAI005247-PA"/>
    </source>
</evidence>
<feature type="transmembrane region" description="Helical" evidence="10">
    <location>
        <begin position="638"/>
        <end position="659"/>
    </location>
</feature>
<feature type="region of interest" description="Disordered" evidence="9">
    <location>
        <begin position="101"/>
        <end position="120"/>
    </location>
</feature>
<feature type="transmembrane region" description="Helical" evidence="10">
    <location>
        <begin position="371"/>
        <end position="394"/>
    </location>
</feature>
<dbReference type="PANTHER" id="PTHR12371">
    <property type="entry name" value="TRANSLOCATION ASSOCIATED MEMBRANE PROTEIN"/>
    <property type="match status" value="1"/>
</dbReference>
<evidence type="ECO:0000256" key="10">
    <source>
        <dbReference type="SAM" id="Phobius"/>
    </source>
</evidence>
<comment type="subcellular location">
    <subcellularLocation>
        <location evidence="1">Membrane</location>
        <topology evidence="1">Multi-pass membrane protein</topology>
    </subcellularLocation>
</comment>
<name>A0A1A9Z6B9_GLOPL</name>
<keyword evidence="5" id="KW-0653">Protein transport</keyword>
<evidence type="ECO:0000259" key="11">
    <source>
        <dbReference type="PROSITE" id="PS50922"/>
    </source>
</evidence>
<keyword evidence="7 8" id="KW-0472">Membrane</keyword>
<comment type="similarity">
    <text evidence="2">Belongs to the TRAM family.</text>
</comment>
<dbReference type="GO" id="GO:0006616">
    <property type="term" value="P:SRP-dependent cotranslational protein targeting to membrane, translocation"/>
    <property type="evidence" value="ECO:0007669"/>
    <property type="project" value="InterPro"/>
</dbReference>
<keyword evidence="4 8" id="KW-0812">Transmembrane</keyword>
<protein>
    <recommendedName>
        <fullName evidence="11">TLC domain-containing protein</fullName>
    </recommendedName>
</protein>
<evidence type="ECO:0000256" key="7">
    <source>
        <dbReference type="ARBA" id="ARBA00023136"/>
    </source>
</evidence>
<keyword evidence="6 10" id="KW-1133">Transmembrane helix</keyword>
<dbReference type="VEuPathDB" id="VectorBase:GPAI005247"/>
<dbReference type="STRING" id="7398.A0A1A9Z6B9"/>
<feature type="compositionally biased region" description="Basic residues" evidence="9">
    <location>
        <begin position="746"/>
        <end position="758"/>
    </location>
</feature>
<feature type="transmembrane region" description="Helical" evidence="10">
    <location>
        <begin position="706"/>
        <end position="725"/>
    </location>
</feature>
<evidence type="ECO:0000256" key="3">
    <source>
        <dbReference type="ARBA" id="ARBA00022448"/>
    </source>
</evidence>
<feature type="compositionally biased region" description="Polar residues" evidence="9">
    <location>
        <begin position="785"/>
        <end position="799"/>
    </location>
</feature>
<dbReference type="AlphaFoldDB" id="A0A1A9Z6B9"/>
<feature type="domain" description="TLC" evidence="11">
    <location>
        <begin position="535"/>
        <end position="734"/>
    </location>
</feature>
<feature type="region of interest" description="Disordered" evidence="9">
    <location>
        <begin position="740"/>
        <end position="799"/>
    </location>
</feature>
<reference evidence="12" key="2">
    <citation type="submission" date="2020-05" db="UniProtKB">
        <authorList>
            <consortium name="EnsemblMetazoa"/>
        </authorList>
    </citation>
    <scope>IDENTIFICATION</scope>
    <source>
        <strain evidence="12">IAEA</strain>
    </source>
</reference>
<dbReference type="InterPro" id="IPR006634">
    <property type="entry name" value="TLC-dom"/>
</dbReference>
<evidence type="ECO:0000256" key="1">
    <source>
        <dbReference type="ARBA" id="ARBA00004141"/>
    </source>
</evidence>
<dbReference type="SMART" id="SM00724">
    <property type="entry name" value="TLC"/>
    <property type="match status" value="1"/>
</dbReference>
<evidence type="ECO:0000256" key="9">
    <source>
        <dbReference type="SAM" id="MobiDB-lite"/>
    </source>
</evidence>
<evidence type="ECO:0000256" key="8">
    <source>
        <dbReference type="PROSITE-ProRule" id="PRU00205"/>
    </source>
</evidence>
<feature type="transmembrane region" description="Helical" evidence="10">
    <location>
        <begin position="55"/>
        <end position="78"/>
    </location>
</feature>
<keyword evidence="3" id="KW-0813">Transport</keyword>
<dbReference type="Pfam" id="PF03798">
    <property type="entry name" value="TRAM_LAG1_CLN8"/>
    <property type="match status" value="1"/>
</dbReference>
<evidence type="ECO:0000256" key="2">
    <source>
        <dbReference type="ARBA" id="ARBA00005999"/>
    </source>
</evidence>
<evidence type="ECO:0000256" key="6">
    <source>
        <dbReference type="ARBA" id="ARBA00022989"/>
    </source>
</evidence>
<dbReference type="EnsemblMetazoa" id="GPAI005247-RA">
    <property type="protein sequence ID" value="GPAI005247-PA"/>
    <property type="gene ID" value="GPAI005247"/>
</dbReference>
<evidence type="ECO:0000313" key="13">
    <source>
        <dbReference type="Proteomes" id="UP000092445"/>
    </source>
</evidence>
<feature type="transmembrane region" description="Helical" evidence="10">
    <location>
        <begin position="541"/>
        <end position="559"/>
    </location>
</feature>
<organism evidence="12 13">
    <name type="scientific">Glossina pallidipes</name>
    <name type="common">Tsetse fly</name>
    <dbReference type="NCBI Taxonomy" id="7398"/>
    <lineage>
        <taxon>Eukaryota</taxon>
        <taxon>Metazoa</taxon>
        <taxon>Ecdysozoa</taxon>
        <taxon>Arthropoda</taxon>
        <taxon>Hexapoda</taxon>
        <taxon>Insecta</taxon>
        <taxon>Pterygota</taxon>
        <taxon>Neoptera</taxon>
        <taxon>Endopterygota</taxon>
        <taxon>Diptera</taxon>
        <taxon>Brachycera</taxon>
        <taxon>Muscomorpha</taxon>
        <taxon>Hippoboscoidea</taxon>
        <taxon>Glossinidae</taxon>
        <taxon>Glossina</taxon>
    </lineage>
</organism>
<accession>A0A1A9Z6B9</accession>
<dbReference type="GO" id="GO:0045048">
    <property type="term" value="P:protein insertion into ER membrane"/>
    <property type="evidence" value="ECO:0007669"/>
    <property type="project" value="TreeGrafter"/>
</dbReference>
<evidence type="ECO:0000256" key="5">
    <source>
        <dbReference type="ARBA" id="ARBA00022927"/>
    </source>
</evidence>
<feature type="transmembrane region" description="Helical" evidence="10">
    <location>
        <begin position="615"/>
        <end position="632"/>
    </location>
</feature>
<dbReference type="PROSITE" id="PS50922">
    <property type="entry name" value="TLC"/>
    <property type="match status" value="1"/>
</dbReference>
<dbReference type="GO" id="GO:0005789">
    <property type="term" value="C:endoplasmic reticulum membrane"/>
    <property type="evidence" value="ECO:0007669"/>
    <property type="project" value="TreeGrafter"/>
</dbReference>
<sequence length="799" mass="89671">MGKNSKNMYKTIRHGENSLQYTILPQNDDFRLEGKIKSVSGGKKSRAKKPKRRSFFAYLGVIFVCTVIVGAVLIPFLVSAECLPDPTQWFLKTKAAFTKHSSTSNNSHVGKGQSNNNNHLSNVASINKGNIITSSSINVGKTVKIINQDGIEKIILKVNKTKLPDNNKNNNNNNSTATALQNEIKNGTNNEIRGKTELSSSITITHLANIEQVLSTTTKTATTQEISSKENSKDIINAKAQTTTSAHVNRGNGEGFSSFISPTTSTVNSYQLKNILYPTTAGARFIQVPLLKGTARKPGIPPVLVKNYSKLFPTTTERTNLNPTHATEETLKMNLPAKRNKTTADWIQDHWPYIDPSTYFQWNGYKAEDSVLLPALLGFALIGVILIITVCLVARNKRTIVNNVRKRNRNVTMAIKPGMGRKTSSKNPPILSHEFVIQNHADIISCVAMVFVLCLMDEYTSPFASAFISLHHNVTGEEPSREQPMGKPFTYIAGIKDYCAIFFYTLTCIIMHAIIQEFILDKISKKLHLSKYKLSLFNESGQLVTFYVMSFLWGANIIMREGYFTKFSLLWDDFPQHPMTFLHKFYFIIQLSYYLHMLPELYFQKVKKEDQQPKIVHAVCGFSVICLAYTFGFQRIALVLLTLHYLSEIVTHIFQLIGVFDRDEKLASTRIVNSAVFVFVRFTTMVIGVLTLYYGVVATTSSKLRGFMALIGLMALQGYLIFSFITEQLKAKREAQQLAKQQASQKKTKATKEKAKRKRESDLPEADQSPNAPKAKDIEEHGNEDNATLLTNNNLSDED</sequence>
<keyword evidence="13" id="KW-1185">Reference proteome</keyword>
<feature type="transmembrane region" description="Helical" evidence="10">
    <location>
        <begin position="671"/>
        <end position="694"/>
    </location>
</feature>
<feature type="transmembrane region" description="Helical" evidence="10">
    <location>
        <begin position="501"/>
        <end position="520"/>
    </location>
</feature>
<dbReference type="InterPro" id="IPR016447">
    <property type="entry name" value="Translocation_assoc_membrane"/>
</dbReference>
<dbReference type="Proteomes" id="UP000092445">
    <property type="component" value="Unassembled WGS sequence"/>
</dbReference>